<evidence type="ECO:0000313" key="2">
    <source>
        <dbReference type="EMBL" id="KAG1776091.1"/>
    </source>
</evidence>
<dbReference type="Proteomes" id="UP000714275">
    <property type="component" value="Unassembled WGS sequence"/>
</dbReference>
<name>A0A9P6ZT87_9AGAM</name>
<comment type="caution">
    <text evidence="2">The sequence shown here is derived from an EMBL/GenBank/DDBJ whole genome shotgun (WGS) entry which is preliminary data.</text>
</comment>
<sequence length="97" mass="10009">MSLSLLLSSLLLLSSWSVFSIVTVAFSSPIAITFSPRLVAVIIALRVCPLLRLELLCSAAWVGLTAGLEKECAGGALPTEITPCTLGYWSKGAGGAG</sequence>
<keyword evidence="3" id="KW-1185">Reference proteome</keyword>
<reference evidence="2" key="1">
    <citation type="journal article" date="2020" name="New Phytol.">
        <title>Comparative genomics reveals dynamic genome evolution in host specialist ectomycorrhizal fungi.</title>
        <authorList>
            <person name="Lofgren L.A."/>
            <person name="Nguyen N.H."/>
            <person name="Vilgalys R."/>
            <person name="Ruytinx J."/>
            <person name="Liao H.L."/>
            <person name="Branco S."/>
            <person name="Kuo A."/>
            <person name="LaButti K."/>
            <person name="Lipzen A."/>
            <person name="Andreopoulos W."/>
            <person name="Pangilinan J."/>
            <person name="Riley R."/>
            <person name="Hundley H."/>
            <person name="Na H."/>
            <person name="Barry K."/>
            <person name="Grigoriev I.V."/>
            <person name="Stajich J.E."/>
            <person name="Kennedy P.G."/>
        </authorList>
    </citation>
    <scope>NUCLEOTIDE SEQUENCE</scope>
    <source>
        <strain evidence="2">DOB743</strain>
    </source>
</reference>
<keyword evidence="1" id="KW-0732">Signal</keyword>
<protein>
    <recommendedName>
        <fullName evidence="4">Secreted protein</fullName>
    </recommendedName>
</protein>
<accession>A0A9P6ZT87</accession>
<evidence type="ECO:0000256" key="1">
    <source>
        <dbReference type="SAM" id="SignalP"/>
    </source>
</evidence>
<dbReference type="AlphaFoldDB" id="A0A9P6ZT87"/>
<organism evidence="2 3">
    <name type="scientific">Suillus placidus</name>
    <dbReference type="NCBI Taxonomy" id="48579"/>
    <lineage>
        <taxon>Eukaryota</taxon>
        <taxon>Fungi</taxon>
        <taxon>Dikarya</taxon>
        <taxon>Basidiomycota</taxon>
        <taxon>Agaricomycotina</taxon>
        <taxon>Agaricomycetes</taxon>
        <taxon>Agaricomycetidae</taxon>
        <taxon>Boletales</taxon>
        <taxon>Suillineae</taxon>
        <taxon>Suillaceae</taxon>
        <taxon>Suillus</taxon>
    </lineage>
</organism>
<evidence type="ECO:0008006" key="4">
    <source>
        <dbReference type="Google" id="ProtNLM"/>
    </source>
</evidence>
<dbReference type="EMBL" id="JABBWD010000029">
    <property type="protein sequence ID" value="KAG1776091.1"/>
    <property type="molecule type" value="Genomic_DNA"/>
</dbReference>
<feature type="signal peptide" evidence="1">
    <location>
        <begin position="1"/>
        <end position="20"/>
    </location>
</feature>
<gene>
    <name evidence="2" type="ORF">EV702DRAFT_1112861</name>
</gene>
<feature type="chain" id="PRO_5040199676" description="Secreted protein" evidence="1">
    <location>
        <begin position="21"/>
        <end position="97"/>
    </location>
</feature>
<proteinExistence type="predicted"/>
<evidence type="ECO:0000313" key="3">
    <source>
        <dbReference type="Proteomes" id="UP000714275"/>
    </source>
</evidence>